<reference evidence="1" key="1">
    <citation type="journal article" date="2020" name="Nature">
        <title>Giant virus diversity and host interactions through global metagenomics.</title>
        <authorList>
            <person name="Schulz F."/>
            <person name="Roux S."/>
            <person name="Paez-Espino D."/>
            <person name="Jungbluth S."/>
            <person name="Walsh D.A."/>
            <person name="Denef V.J."/>
            <person name="McMahon K.D."/>
            <person name="Konstantinidis K.T."/>
            <person name="Eloe-Fadrosh E.A."/>
            <person name="Kyrpides N.C."/>
            <person name="Woyke T."/>
        </authorList>
    </citation>
    <scope>NUCLEOTIDE SEQUENCE</scope>
    <source>
        <strain evidence="1">GVMAG-S-ERX555961-36</strain>
    </source>
</reference>
<evidence type="ECO:0008006" key="2">
    <source>
        <dbReference type="Google" id="ProtNLM"/>
    </source>
</evidence>
<accession>A0A6C0AUQ6</accession>
<dbReference type="AlphaFoldDB" id="A0A6C0AUQ6"/>
<proteinExistence type="predicted"/>
<organism evidence="1">
    <name type="scientific">viral metagenome</name>
    <dbReference type="NCBI Taxonomy" id="1070528"/>
    <lineage>
        <taxon>unclassified sequences</taxon>
        <taxon>metagenomes</taxon>
        <taxon>organismal metagenomes</taxon>
    </lineage>
</organism>
<name>A0A6C0AUQ6_9ZZZZ</name>
<dbReference type="EMBL" id="MN738760">
    <property type="protein sequence ID" value="QHS83532.1"/>
    <property type="molecule type" value="Genomic_DNA"/>
</dbReference>
<evidence type="ECO:0000313" key="1">
    <source>
        <dbReference type="EMBL" id="QHS83532.1"/>
    </source>
</evidence>
<protein>
    <recommendedName>
        <fullName evidence="2">Glycosyltransferase</fullName>
    </recommendedName>
</protein>
<sequence>MKVALGFFGITRSLKFTIETIRENVINPLKRLGYEVKIFIHTYKLDTYKNIRTKEASDNIDNDEYKLLNPDEFIIDNQDEVKERLNMQQYRTHRDPWNTKYNSVDNFILGQYSKLRLTELIKNTKDEFEYILFLRPDVKYLNKITKLFLDKVNINTICIPNFSLYPRKTQGFPMFNDRFAITNKYTYKIYGEVFHKLLEISKDNPLHSETILTKYLTNNGIEYEYIPFIFQRIRIDGSIEPFDKKLKSRKMNSIFTD</sequence>